<dbReference type="OrthoDB" id="360935at2"/>
<dbReference type="Proteomes" id="UP000016646">
    <property type="component" value="Unassembled WGS sequence"/>
</dbReference>
<dbReference type="Proteomes" id="UP000016412">
    <property type="component" value="Unassembled WGS sequence"/>
</dbReference>
<sequence>MLQFYFLSILLNLVTGIILVYGKNLISGKSPESKARGILGENAFFDDKTFRLVLGILTVFVGIMKLLSVVRTDIPVVGDLIPAAAGLFGGFCLLVEFYKTNSASELTLPHWIDFCFVEKRNYVGYACIAAAVLHFSFPDVLLF</sequence>
<comment type="caution">
    <text evidence="2">The sequence shown here is derived from an EMBL/GenBank/DDBJ whole genome shotgun (WGS) entry which is preliminary data.</text>
</comment>
<proteinExistence type="predicted"/>
<dbReference type="AlphaFoldDB" id="U2L2C4"/>
<evidence type="ECO:0000313" key="3">
    <source>
        <dbReference type="EMBL" id="ERJ98500.1"/>
    </source>
</evidence>
<evidence type="ECO:0000256" key="1">
    <source>
        <dbReference type="SAM" id="Phobius"/>
    </source>
</evidence>
<dbReference type="RefSeq" id="WP_021331440.1">
    <property type="nucleotide sequence ID" value="NZ_AUZJ01000066.1"/>
</dbReference>
<organism evidence="2 4">
    <name type="scientific">Treponema socranskii subsp. socranskii VPI DR56BR1116 = ATCC 35536</name>
    <dbReference type="NCBI Taxonomy" id="1125725"/>
    <lineage>
        <taxon>Bacteria</taxon>
        <taxon>Pseudomonadati</taxon>
        <taxon>Spirochaetota</taxon>
        <taxon>Spirochaetia</taxon>
        <taxon>Spirochaetales</taxon>
        <taxon>Treponemataceae</taxon>
        <taxon>Treponema</taxon>
    </lineage>
</organism>
<keyword evidence="1" id="KW-0812">Transmembrane</keyword>
<feature type="transmembrane region" description="Helical" evidence="1">
    <location>
        <begin position="80"/>
        <end position="98"/>
    </location>
</feature>
<gene>
    <name evidence="3" type="ORF">HMPREF0860_0282</name>
    <name evidence="2" type="ORF">HMPREF1325_1691</name>
</gene>
<accession>U2L2C4</accession>
<feature type="transmembrane region" description="Helical" evidence="1">
    <location>
        <begin position="49"/>
        <end position="68"/>
    </location>
</feature>
<dbReference type="EMBL" id="AUZJ01000066">
    <property type="protein sequence ID" value="ERF59548.1"/>
    <property type="molecule type" value="Genomic_DNA"/>
</dbReference>
<keyword evidence="1" id="KW-1133">Transmembrane helix</keyword>
<evidence type="ECO:0000313" key="4">
    <source>
        <dbReference type="Proteomes" id="UP000016412"/>
    </source>
</evidence>
<dbReference type="PATRIC" id="fig|1125725.3.peg.2441"/>
<keyword evidence="5" id="KW-1185">Reference proteome</keyword>
<dbReference type="eggNOG" id="ENOG50344DK">
    <property type="taxonomic scope" value="Bacteria"/>
</dbReference>
<evidence type="ECO:0000313" key="5">
    <source>
        <dbReference type="Proteomes" id="UP000016646"/>
    </source>
</evidence>
<dbReference type="EMBL" id="AVQI01000080">
    <property type="protein sequence ID" value="ERJ98500.1"/>
    <property type="molecule type" value="Genomic_DNA"/>
</dbReference>
<dbReference type="STRING" id="1125725.HMPREF1325_1691"/>
<evidence type="ECO:0000313" key="2">
    <source>
        <dbReference type="EMBL" id="ERF59548.1"/>
    </source>
</evidence>
<reference evidence="4 5" key="1">
    <citation type="submission" date="2013-08" db="EMBL/GenBank/DDBJ databases">
        <authorList>
            <person name="Durkin A.S."/>
            <person name="Haft D.R."/>
            <person name="McCorrison J."/>
            <person name="Torralba M."/>
            <person name="Gillis M."/>
            <person name="Haft D.H."/>
            <person name="Methe B."/>
            <person name="Sutton G."/>
            <person name="Nelson K.E."/>
        </authorList>
    </citation>
    <scope>NUCLEOTIDE SEQUENCE [LARGE SCALE GENOMIC DNA]</scope>
    <source>
        <strain evidence="3 5">ATCC 35536</strain>
        <strain evidence="2 4">VPI DR56BR1116</strain>
    </source>
</reference>
<keyword evidence="1" id="KW-0472">Membrane</keyword>
<name>U2L2C4_TRESO</name>
<feature type="transmembrane region" description="Helical" evidence="1">
    <location>
        <begin position="6"/>
        <end position="26"/>
    </location>
</feature>
<protein>
    <submittedName>
        <fullName evidence="2">Uncharacterized protein</fullName>
    </submittedName>
</protein>